<keyword evidence="6 8" id="KW-1133">Transmembrane helix</keyword>
<dbReference type="Pfam" id="PF03591">
    <property type="entry name" value="AzlC"/>
    <property type="match status" value="1"/>
</dbReference>
<dbReference type="KEGG" id="mdb:OVN18_11120"/>
<accession>A0A9E8SCR8</accession>
<evidence type="ECO:0000256" key="3">
    <source>
        <dbReference type="ARBA" id="ARBA00022448"/>
    </source>
</evidence>
<dbReference type="GO" id="GO:1903785">
    <property type="term" value="P:L-valine transmembrane transport"/>
    <property type="evidence" value="ECO:0007669"/>
    <property type="project" value="TreeGrafter"/>
</dbReference>
<comment type="subcellular location">
    <subcellularLocation>
        <location evidence="1">Cell membrane</location>
        <topology evidence="1">Multi-pass membrane protein</topology>
    </subcellularLocation>
</comment>
<evidence type="ECO:0000256" key="8">
    <source>
        <dbReference type="SAM" id="Phobius"/>
    </source>
</evidence>
<keyword evidence="7 8" id="KW-0472">Membrane</keyword>
<reference evidence="9" key="1">
    <citation type="submission" date="2022-11" db="EMBL/GenBank/DDBJ databases">
        <title>Description of Microcella daejonensis nov. sp, isolated from riverside soil.</title>
        <authorList>
            <person name="Molina K.M."/>
            <person name="Kim S.B."/>
        </authorList>
    </citation>
    <scope>NUCLEOTIDE SEQUENCE</scope>
    <source>
        <strain evidence="9">MMS21-STM12</strain>
    </source>
</reference>
<evidence type="ECO:0000256" key="7">
    <source>
        <dbReference type="ARBA" id="ARBA00023136"/>
    </source>
</evidence>
<evidence type="ECO:0000313" key="10">
    <source>
        <dbReference type="Proteomes" id="UP001164706"/>
    </source>
</evidence>
<dbReference type="EMBL" id="CP113089">
    <property type="protein sequence ID" value="WAB82777.1"/>
    <property type="molecule type" value="Genomic_DNA"/>
</dbReference>
<sequence>MSEARRASWAVGLAVAAYGVSFGALAVASGLDVWQACVLSLLMFSGGSQFALIGVLASGGVAAGPAAIAGAALLGLRNGLYAVRVSPIVGRGFWRRLLAGHLTIDESTAVATAQAEPEAQRAGFWWTGWIIFLGWNLTTLIGALLGDLLGDVSAYGLDAAAAAAFLGLLWPRLRALQPVVVAIGAAVVAAVTIPVLPAGLPVILAALVAIVVGLLDLLGRPEPSPVATHAEIPPAPDTGEADR</sequence>
<comment type="similarity">
    <text evidence="2">Belongs to the AzlC family.</text>
</comment>
<feature type="transmembrane region" description="Helical" evidence="8">
    <location>
        <begin position="50"/>
        <end position="76"/>
    </location>
</feature>
<keyword evidence="4" id="KW-1003">Cell membrane</keyword>
<name>A0A9E8SCR8_9MICO</name>
<keyword evidence="10" id="KW-1185">Reference proteome</keyword>
<proteinExistence type="inferred from homology"/>
<dbReference type="InterPro" id="IPR011606">
    <property type="entry name" value="Brnchd-chn_aa_trnsp_permease"/>
</dbReference>
<evidence type="ECO:0000256" key="2">
    <source>
        <dbReference type="ARBA" id="ARBA00010735"/>
    </source>
</evidence>
<evidence type="ECO:0000256" key="4">
    <source>
        <dbReference type="ARBA" id="ARBA00022475"/>
    </source>
</evidence>
<keyword evidence="5 8" id="KW-0812">Transmembrane</keyword>
<dbReference type="PANTHER" id="PTHR34979:SF1">
    <property type="entry name" value="INNER MEMBRANE PROTEIN YGAZ"/>
    <property type="match status" value="1"/>
</dbReference>
<feature type="transmembrane region" description="Helical" evidence="8">
    <location>
        <begin position="202"/>
        <end position="219"/>
    </location>
</feature>
<dbReference type="GO" id="GO:0005886">
    <property type="term" value="C:plasma membrane"/>
    <property type="evidence" value="ECO:0007669"/>
    <property type="project" value="UniProtKB-SubCell"/>
</dbReference>
<evidence type="ECO:0000256" key="1">
    <source>
        <dbReference type="ARBA" id="ARBA00004651"/>
    </source>
</evidence>
<organism evidence="9 10">
    <name type="scientific">Microcella daejeonensis</name>
    <dbReference type="NCBI Taxonomy" id="2994971"/>
    <lineage>
        <taxon>Bacteria</taxon>
        <taxon>Bacillati</taxon>
        <taxon>Actinomycetota</taxon>
        <taxon>Actinomycetes</taxon>
        <taxon>Micrococcales</taxon>
        <taxon>Microbacteriaceae</taxon>
        <taxon>Microcella</taxon>
    </lineage>
</organism>
<feature type="transmembrane region" description="Helical" evidence="8">
    <location>
        <begin position="152"/>
        <end position="171"/>
    </location>
</feature>
<keyword evidence="3" id="KW-0813">Transport</keyword>
<dbReference type="Proteomes" id="UP001164706">
    <property type="component" value="Chromosome"/>
</dbReference>
<evidence type="ECO:0000256" key="6">
    <source>
        <dbReference type="ARBA" id="ARBA00022989"/>
    </source>
</evidence>
<evidence type="ECO:0000313" key="9">
    <source>
        <dbReference type="EMBL" id="WAB82777.1"/>
    </source>
</evidence>
<gene>
    <name evidence="9" type="ORF">OVN18_11120</name>
</gene>
<dbReference type="AlphaFoldDB" id="A0A9E8SCR8"/>
<evidence type="ECO:0000256" key="5">
    <source>
        <dbReference type="ARBA" id="ARBA00022692"/>
    </source>
</evidence>
<feature type="transmembrane region" description="Helical" evidence="8">
    <location>
        <begin position="124"/>
        <end position="146"/>
    </location>
</feature>
<dbReference type="PANTHER" id="PTHR34979">
    <property type="entry name" value="INNER MEMBRANE PROTEIN YGAZ"/>
    <property type="match status" value="1"/>
</dbReference>
<protein>
    <submittedName>
        <fullName evidence="9">AzlC family ABC transporter permease</fullName>
    </submittedName>
</protein>